<dbReference type="GO" id="GO:0005886">
    <property type="term" value="C:plasma membrane"/>
    <property type="evidence" value="ECO:0007669"/>
    <property type="project" value="TreeGrafter"/>
</dbReference>
<protein>
    <submittedName>
        <fullName evidence="4">Alkaline phosphatase</fullName>
    </submittedName>
</protein>
<evidence type="ECO:0000313" key="5">
    <source>
        <dbReference type="Proteomes" id="UP000031972"/>
    </source>
</evidence>
<comment type="caution">
    <text evidence="4">The sequence shown here is derived from an EMBL/GenBank/DDBJ whole genome shotgun (WGS) entry which is preliminary data.</text>
</comment>
<organism evidence="4 5">
    <name type="scientific">Jeotgalibacillus campisalis</name>
    <dbReference type="NCBI Taxonomy" id="220754"/>
    <lineage>
        <taxon>Bacteria</taxon>
        <taxon>Bacillati</taxon>
        <taxon>Bacillota</taxon>
        <taxon>Bacilli</taxon>
        <taxon>Bacillales</taxon>
        <taxon>Caryophanaceae</taxon>
        <taxon>Jeotgalibacillus</taxon>
    </lineage>
</organism>
<dbReference type="RefSeq" id="WP_041057839.1">
    <property type="nucleotide sequence ID" value="NZ_JXRR01000014.1"/>
</dbReference>
<keyword evidence="2" id="KW-0472">Membrane</keyword>
<dbReference type="Proteomes" id="UP000031972">
    <property type="component" value="Unassembled WGS sequence"/>
</dbReference>
<comment type="similarity">
    <text evidence="1">Belongs to the DedA family.</text>
</comment>
<dbReference type="OrthoDB" id="9782291at2"/>
<dbReference type="EMBL" id="JXRR01000014">
    <property type="protein sequence ID" value="KIL47920.1"/>
    <property type="molecule type" value="Genomic_DNA"/>
</dbReference>
<dbReference type="PANTHER" id="PTHR42709:SF9">
    <property type="entry name" value="ALKALINE PHOSPHATASE LIKE PROTEIN"/>
    <property type="match status" value="1"/>
</dbReference>
<accession>A0A0C2RCA4</accession>
<feature type="transmembrane region" description="Helical" evidence="2">
    <location>
        <begin position="132"/>
        <end position="153"/>
    </location>
</feature>
<keyword evidence="2" id="KW-1133">Transmembrane helix</keyword>
<dbReference type="Pfam" id="PF09335">
    <property type="entry name" value="VTT_dom"/>
    <property type="match status" value="1"/>
</dbReference>
<feature type="transmembrane region" description="Helical" evidence="2">
    <location>
        <begin position="168"/>
        <end position="186"/>
    </location>
</feature>
<keyword evidence="2" id="KW-0812">Transmembrane</keyword>
<sequence>MDTVLFDELTERFGYWSMFIFSWLLFFGLPLPNELAASFSGMITVQQSYNPVIAFTSTYLGLISSASAAYGIGRLFGSKIENRIKKSRLASRWDKSTEFLNQYGSWAIAFSFFIPGVRWGMPYVVGISKHRFWKFCLFAYPAAFVWTTIYFQIGRAFPLVYPDILDSLKYIIPIGAGVLVMAGILYQRKKAKQKQTASES</sequence>
<reference evidence="4 5" key="1">
    <citation type="submission" date="2015-01" db="EMBL/GenBank/DDBJ databases">
        <title>Jeotgalibacillus campisalis genome sequencing.</title>
        <authorList>
            <person name="Goh K.M."/>
            <person name="Chan K.-G."/>
            <person name="Yaakop A.S."/>
            <person name="Ee R."/>
            <person name="Gan H.M."/>
            <person name="Chan C.S."/>
        </authorList>
    </citation>
    <scope>NUCLEOTIDE SEQUENCE [LARGE SCALE GENOMIC DNA]</scope>
    <source>
        <strain evidence="4 5">SF-57</strain>
    </source>
</reference>
<keyword evidence="5" id="KW-1185">Reference proteome</keyword>
<evidence type="ECO:0000256" key="1">
    <source>
        <dbReference type="ARBA" id="ARBA00010792"/>
    </source>
</evidence>
<dbReference type="AlphaFoldDB" id="A0A0C2RCA4"/>
<feature type="transmembrane region" description="Helical" evidence="2">
    <location>
        <begin position="13"/>
        <end position="31"/>
    </location>
</feature>
<feature type="domain" description="VTT" evidence="3">
    <location>
        <begin position="41"/>
        <end position="155"/>
    </location>
</feature>
<feature type="transmembrane region" description="Helical" evidence="2">
    <location>
        <begin position="52"/>
        <end position="72"/>
    </location>
</feature>
<evidence type="ECO:0000313" key="4">
    <source>
        <dbReference type="EMBL" id="KIL47920.1"/>
    </source>
</evidence>
<evidence type="ECO:0000256" key="2">
    <source>
        <dbReference type="SAM" id="Phobius"/>
    </source>
</evidence>
<proteinExistence type="inferred from homology"/>
<gene>
    <name evidence="4" type="ORF">KR50_20870</name>
</gene>
<dbReference type="InterPro" id="IPR051311">
    <property type="entry name" value="DedA_domain"/>
</dbReference>
<dbReference type="PANTHER" id="PTHR42709">
    <property type="entry name" value="ALKALINE PHOSPHATASE LIKE PROTEIN"/>
    <property type="match status" value="1"/>
</dbReference>
<dbReference type="InterPro" id="IPR032816">
    <property type="entry name" value="VTT_dom"/>
</dbReference>
<evidence type="ECO:0000259" key="3">
    <source>
        <dbReference type="Pfam" id="PF09335"/>
    </source>
</evidence>
<feature type="transmembrane region" description="Helical" evidence="2">
    <location>
        <begin position="103"/>
        <end position="120"/>
    </location>
</feature>
<name>A0A0C2RCA4_9BACL</name>
<dbReference type="PATRIC" id="fig|220754.4.peg.2105"/>